<keyword evidence="1" id="KW-0472">Membrane</keyword>
<keyword evidence="1" id="KW-0812">Transmembrane</keyword>
<evidence type="ECO:0000313" key="2">
    <source>
        <dbReference type="EMBL" id="OUQ04912.1"/>
    </source>
</evidence>
<dbReference type="RefSeq" id="WP_087256631.1">
    <property type="nucleotide sequence ID" value="NZ_CALURN010000027.1"/>
</dbReference>
<feature type="transmembrane region" description="Helical" evidence="1">
    <location>
        <begin position="85"/>
        <end position="107"/>
    </location>
</feature>
<gene>
    <name evidence="2" type="ORF">B5E91_07835</name>
</gene>
<feature type="transmembrane region" description="Helical" evidence="1">
    <location>
        <begin position="6"/>
        <end position="32"/>
    </location>
</feature>
<dbReference type="EMBL" id="NFLB01000008">
    <property type="protein sequence ID" value="OUQ04912.1"/>
    <property type="molecule type" value="Genomic_DNA"/>
</dbReference>
<name>A0A1Y4QK17_9FIRM</name>
<dbReference type="AlphaFoldDB" id="A0A1Y4QK17"/>
<sequence length="122" mass="14273">MLKLFGIALIYLSGITLAGILAVGLFLGLLLIKKQISHMTEEKWDIYFRKLSNHDFFIRGLIIYIIVLCLIAWLSFYIFSVLDYQYAKILSKVFILVGLGYVVFEYIKHKDEIIKKLNRLHE</sequence>
<protein>
    <recommendedName>
        <fullName evidence="4">DUF3784 domain-containing protein</fullName>
    </recommendedName>
</protein>
<evidence type="ECO:0000256" key="1">
    <source>
        <dbReference type="SAM" id="Phobius"/>
    </source>
</evidence>
<accession>A0A1Y4QK17</accession>
<evidence type="ECO:0000313" key="3">
    <source>
        <dbReference type="Proteomes" id="UP000196258"/>
    </source>
</evidence>
<reference evidence="3" key="1">
    <citation type="submission" date="2017-04" db="EMBL/GenBank/DDBJ databases">
        <title>Function of individual gut microbiota members based on whole genome sequencing of pure cultures obtained from chicken caecum.</title>
        <authorList>
            <person name="Medvecky M."/>
            <person name="Cejkova D."/>
            <person name="Polansky O."/>
            <person name="Karasova D."/>
            <person name="Kubasova T."/>
            <person name="Cizek A."/>
            <person name="Rychlik I."/>
        </authorList>
    </citation>
    <scope>NUCLEOTIDE SEQUENCE [LARGE SCALE GENOMIC DNA]</scope>
    <source>
        <strain evidence="3">An149</strain>
    </source>
</reference>
<keyword evidence="1" id="KW-1133">Transmembrane helix</keyword>
<organism evidence="2 3">
    <name type="scientific">Thomasclavelia spiroformis</name>
    <dbReference type="NCBI Taxonomy" id="29348"/>
    <lineage>
        <taxon>Bacteria</taxon>
        <taxon>Bacillati</taxon>
        <taxon>Bacillota</taxon>
        <taxon>Erysipelotrichia</taxon>
        <taxon>Erysipelotrichales</taxon>
        <taxon>Coprobacillaceae</taxon>
        <taxon>Thomasclavelia</taxon>
    </lineage>
</organism>
<evidence type="ECO:0008006" key="4">
    <source>
        <dbReference type="Google" id="ProtNLM"/>
    </source>
</evidence>
<feature type="transmembrane region" description="Helical" evidence="1">
    <location>
        <begin position="56"/>
        <end position="79"/>
    </location>
</feature>
<dbReference type="Proteomes" id="UP000196258">
    <property type="component" value="Unassembled WGS sequence"/>
</dbReference>
<comment type="caution">
    <text evidence="2">The sequence shown here is derived from an EMBL/GenBank/DDBJ whole genome shotgun (WGS) entry which is preliminary data.</text>
</comment>
<proteinExistence type="predicted"/>